<keyword evidence="3" id="KW-0731">Sigma factor</keyword>
<dbReference type="PANTHER" id="PTHR43133:SF46">
    <property type="entry name" value="RNA POLYMERASE SIGMA-70 FACTOR ECF SUBFAMILY"/>
    <property type="match status" value="1"/>
</dbReference>
<dbReference type="PANTHER" id="PTHR43133">
    <property type="entry name" value="RNA POLYMERASE ECF-TYPE SIGMA FACTO"/>
    <property type="match status" value="1"/>
</dbReference>
<reference evidence="8" key="1">
    <citation type="journal article" date="2019" name="Int. J. Syst. Evol. Microbiol.">
        <title>The Global Catalogue of Microorganisms (GCM) 10K type strain sequencing project: providing services to taxonomists for standard genome sequencing and annotation.</title>
        <authorList>
            <consortium name="The Broad Institute Genomics Platform"/>
            <consortium name="The Broad Institute Genome Sequencing Center for Infectious Disease"/>
            <person name="Wu L."/>
            <person name="Ma J."/>
        </authorList>
    </citation>
    <scope>NUCLEOTIDE SEQUENCE [LARGE SCALE GENOMIC DNA]</scope>
    <source>
        <strain evidence="8">CCUG 55608</strain>
    </source>
</reference>
<evidence type="ECO:0000256" key="3">
    <source>
        <dbReference type="ARBA" id="ARBA00023082"/>
    </source>
</evidence>
<evidence type="ECO:0000313" key="7">
    <source>
        <dbReference type="EMBL" id="MFD1141669.1"/>
    </source>
</evidence>
<proteinExistence type="inferred from homology"/>
<dbReference type="EMBL" id="JBHTLP010000008">
    <property type="protein sequence ID" value="MFD1141669.1"/>
    <property type="molecule type" value="Genomic_DNA"/>
</dbReference>
<evidence type="ECO:0000256" key="2">
    <source>
        <dbReference type="ARBA" id="ARBA00023015"/>
    </source>
</evidence>
<dbReference type="SUPFAM" id="SSF88946">
    <property type="entry name" value="Sigma2 domain of RNA polymerase sigma factors"/>
    <property type="match status" value="1"/>
</dbReference>
<dbReference type="InterPro" id="IPR013249">
    <property type="entry name" value="RNA_pol_sigma70_r4_t2"/>
</dbReference>
<evidence type="ECO:0000256" key="4">
    <source>
        <dbReference type="ARBA" id="ARBA00023163"/>
    </source>
</evidence>
<organism evidence="7 8">
    <name type="scientific">Larkinella insperata</name>
    <dbReference type="NCBI Taxonomy" id="332158"/>
    <lineage>
        <taxon>Bacteria</taxon>
        <taxon>Pseudomonadati</taxon>
        <taxon>Bacteroidota</taxon>
        <taxon>Cytophagia</taxon>
        <taxon>Cytophagales</taxon>
        <taxon>Spirosomataceae</taxon>
        <taxon>Larkinella</taxon>
    </lineage>
</organism>
<dbReference type="Gene3D" id="1.10.1740.10">
    <property type="match status" value="1"/>
</dbReference>
<comment type="caution">
    <text evidence="7">The sequence shown here is derived from an EMBL/GenBank/DDBJ whole genome shotgun (WGS) entry which is preliminary data.</text>
</comment>
<dbReference type="InterPro" id="IPR007627">
    <property type="entry name" value="RNA_pol_sigma70_r2"/>
</dbReference>
<name>A0ABW3Q549_9BACT</name>
<comment type="similarity">
    <text evidence="1">Belongs to the sigma-70 factor family. ECF subfamily.</text>
</comment>
<evidence type="ECO:0000313" key="8">
    <source>
        <dbReference type="Proteomes" id="UP001597116"/>
    </source>
</evidence>
<dbReference type="Gene3D" id="1.10.10.10">
    <property type="entry name" value="Winged helix-like DNA-binding domain superfamily/Winged helix DNA-binding domain"/>
    <property type="match status" value="1"/>
</dbReference>
<feature type="domain" description="RNA polymerase sigma-70 region 2" evidence="5">
    <location>
        <begin position="25"/>
        <end position="88"/>
    </location>
</feature>
<dbReference type="InterPro" id="IPR039425">
    <property type="entry name" value="RNA_pol_sigma-70-like"/>
</dbReference>
<dbReference type="RefSeq" id="WP_265992138.1">
    <property type="nucleotide sequence ID" value="NZ_CP110973.1"/>
</dbReference>
<dbReference type="InterPro" id="IPR036388">
    <property type="entry name" value="WH-like_DNA-bd_sf"/>
</dbReference>
<dbReference type="InterPro" id="IPR014284">
    <property type="entry name" value="RNA_pol_sigma-70_dom"/>
</dbReference>
<keyword evidence="8" id="KW-1185">Reference proteome</keyword>
<keyword evidence="2" id="KW-0805">Transcription regulation</keyword>
<dbReference type="SUPFAM" id="SSF88659">
    <property type="entry name" value="Sigma3 and sigma4 domains of RNA polymerase sigma factors"/>
    <property type="match status" value="1"/>
</dbReference>
<dbReference type="InterPro" id="IPR013325">
    <property type="entry name" value="RNA_pol_sigma_r2"/>
</dbReference>
<evidence type="ECO:0000256" key="1">
    <source>
        <dbReference type="ARBA" id="ARBA00010641"/>
    </source>
</evidence>
<keyword evidence="4" id="KW-0804">Transcription</keyword>
<evidence type="ECO:0000259" key="5">
    <source>
        <dbReference type="Pfam" id="PF04542"/>
    </source>
</evidence>
<protein>
    <submittedName>
        <fullName evidence="7">RNA polymerase sigma-70 factor</fullName>
    </submittedName>
</protein>
<feature type="domain" description="RNA polymerase sigma factor 70 region 4 type 2" evidence="6">
    <location>
        <begin position="121"/>
        <end position="170"/>
    </location>
</feature>
<evidence type="ECO:0000259" key="6">
    <source>
        <dbReference type="Pfam" id="PF08281"/>
    </source>
</evidence>
<dbReference type="NCBIfam" id="TIGR02937">
    <property type="entry name" value="sigma70-ECF"/>
    <property type="match status" value="1"/>
</dbReference>
<accession>A0ABW3Q549</accession>
<dbReference type="Pfam" id="PF04542">
    <property type="entry name" value="Sigma70_r2"/>
    <property type="match status" value="1"/>
</dbReference>
<dbReference type="NCBIfam" id="TIGR02985">
    <property type="entry name" value="Sig70_bacteroi1"/>
    <property type="match status" value="1"/>
</dbReference>
<dbReference type="CDD" id="cd06171">
    <property type="entry name" value="Sigma70_r4"/>
    <property type="match status" value="1"/>
</dbReference>
<dbReference type="Proteomes" id="UP001597116">
    <property type="component" value="Unassembled WGS sequence"/>
</dbReference>
<dbReference type="InterPro" id="IPR013324">
    <property type="entry name" value="RNA_pol_sigma_r3/r4-like"/>
</dbReference>
<dbReference type="InterPro" id="IPR014327">
    <property type="entry name" value="RNA_pol_sigma70_bacteroid"/>
</dbReference>
<sequence length="192" mass="22554">MIKPIGNKEVLDLKEGCQSTFEQIFHDYFPRLVKFAYSYISDWEEARNIAQEVLLTLWRKREDLDDNSNINGYLLTLTRNHCLNYLKSFHHKVRRSAELELNQQALQQLDENWLSFKELEEAIQAAIDSLPAQCRQVFVMSRFEHLSHKAIADQLGISHKTVENHIGKALSILRHKLKPYMGMIIFLLEQEL</sequence>
<gene>
    <name evidence="7" type="ORF">ACFQ4C_11145</name>
</gene>
<dbReference type="Pfam" id="PF08281">
    <property type="entry name" value="Sigma70_r4_2"/>
    <property type="match status" value="1"/>
</dbReference>